<dbReference type="PANTHER" id="PTHR10146:SF14">
    <property type="entry name" value="PYRIDOXAL PHOSPHATE HOMEOSTASIS PROTEIN"/>
    <property type="match status" value="1"/>
</dbReference>
<evidence type="ECO:0000259" key="5">
    <source>
        <dbReference type="Pfam" id="PF01168"/>
    </source>
</evidence>
<dbReference type="OrthoDB" id="9804072at2"/>
<dbReference type="PROSITE" id="PS01211">
    <property type="entry name" value="UPF0001"/>
    <property type="match status" value="1"/>
</dbReference>
<dbReference type="InterPro" id="IPR011078">
    <property type="entry name" value="PyrdxlP_homeostasis"/>
</dbReference>
<organism evidence="6 7">
    <name type="scientific">Prescottella agglutinans</name>
    <dbReference type="NCBI Taxonomy" id="1644129"/>
    <lineage>
        <taxon>Bacteria</taxon>
        <taxon>Bacillati</taxon>
        <taxon>Actinomycetota</taxon>
        <taxon>Actinomycetes</taxon>
        <taxon>Mycobacteriales</taxon>
        <taxon>Nocardiaceae</taxon>
        <taxon>Prescottella</taxon>
    </lineage>
</organism>
<evidence type="ECO:0000313" key="6">
    <source>
        <dbReference type="EMBL" id="RVW09000.1"/>
    </source>
</evidence>
<dbReference type="HAMAP" id="MF_02087">
    <property type="entry name" value="PLP_homeostasis"/>
    <property type="match status" value="1"/>
</dbReference>
<dbReference type="GO" id="GO:0030170">
    <property type="term" value="F:pyridoxal phosphate binding"/>
    <property type="evidence" value="ECO:0007669"/>
    <property type="project" value="UniProtKB-UniRule"/>
</dbReference>
<dbReference type="InterPro" id="IPR029066">
    <property type="entry name" value="PLP-binding_barrel"/>
</dbReference>
<accession>A0A438BDC4</accession>
<comment type="function">
    <text evidence="2">Pyridoxal 5'-phosphate (PLP)-binding protein, which is involved in PLP homeostasis.</text>
</comment>
<dbReference type="Pfam" id="PF01168">
    <property type="entry name" value="Ala_racemase_N"/>
    <property type="match status" value="1"/>
</dbReference>
<dbReference type="Proteomes" id="UP000286208">
    <property type="component" value="Unassembled WGS sequence"/>
</dbReference>
<evidence type="ECO:0000256" key="3">
    <source>
        <dbReference type="PIRSR" id="PIRSR004848-1"/>
    </source>
</evidence>
<keyword evidence="7" id="KW-1185">Reference proteome</keyword>
<sequence>MSRHEDIASALTEVRARLEAACVAAGRDPVEVKLLPVTKFFPASDVRILYGLGCREFGESREPEAGDKIAEFRSAPDVADPVRWHMIGRLQRNKARSVARWADTVHSLDSVRLAEALDSAVGAARDEGARSGPLRALIQVSLDADPARGGVPVTDLAPLADHMAGASNLTLGGLMAVPPLGSDPDEAFERLQAAHSDLLVSHPGATVLSAGMTGDLEAAVRHGSTCVRVGTAILGARPIVSK</sequence>
<dbReference type="InterPro" id="IPR001608">
    <property type="entry name" value="Ala_racemase_N"/>
</dbReference>
<name>A0A438BDC4_9NOCA</name>
<reference evidence="6 7" key="1">
    <citation type="submission" date="2018-11" db="EMBL/GenBank/DDBJ databases">
        <title>Rhodococcus spongicola sp. nov. and Rhodococcus xishaensis sp. nov. from marine sponges.</title>
        <authorList>
            <person name="Li L."/>
            <person name="Lin H.W."/>
        </authorList>
    </citation>
    <scope>NUCLEOTIDE SEQUENCE [LARGE SCALE GENOMIC DNA]</scope>
    <source>
        <strain evidence="6 7">CCTCC AB2014297</strain>
    </source>
</reference>
<evidence type="ECO:0000256" key="4">
    <source>
        <dbReference type="RuleBase" id="RU004514"/>
    </source>
</evidence>
<protein>
    <recommendedName>
        <fullName evidence="2">Pyridoxal phosphate homeostasis protein</fullName>
        <shortName evidence="2">PLP homeostasis protein</shortName>
    </recommendedName>
</protein>
<dbReference type="RefSeq" id="WP_127916424.1">
    <property type="nucleotide sequence ID" value="NZ_RKLP01000006.1"/>
</dbReference>
<proteinExistence type="inferred from homology"/>
<evidence type="ECO:0000256" key="1">
    <source>
        <dbReference type="ARBA" id="ARBA00022898"/>
    </source>
</evidence>
<dbReference type="NCBIfam" id="TIGR00044">
    <property type="entry name" value="YggS family pyridoxal phosphate-dependent enzyme"/>
    <property type="match status" value="1"/>
</dbReference>
<dbReference type="AlphaFoldDB" id="A0A438BDC4"/>
<comment type="cofactor">
    <cofactor evidence="3">
        <name>pyridoxal 5'-phosphate</name>
        <dbReference type="ChEBI" id="CHEBI:597326"/>
    </cofactor>
</comment>
<evidence type="ECO:0000313" key="7">
    <source>
        <dbReference type="Proteomes" id="UP000286208"/>
    </source>
</evidence>
<dbReference type="Gene3D" id="3.20.20.10">
    <property type="entry name" value="Alanine racemase"/>
    <property type="match status" value="1"/>
</dbReference>
<dbReference type="PANTHER" id="PTHR10146">
    <property type="entry name" value="PROLINE SYNTHETASE CO-TRANSCRIBED BACTERIAL HOMOLOG PROTEIN"/>
    <property type="match status" value="1"/>
</dbReference>
<feature type="modified residue" description="N6-(pyridoxal phosphate)lysine" evidence="2 3">
    <location>
        <position position="39"/>
    </location>
</feature>
<feature type="domain" description="Alanine racemase N-terminal" evidence="5">
    <location>
        <begin position="45"/>
        <end position="238"/>
    </location>
</feature>
<keyword evidence="1 2" id="KW-0663">Pyridoxal phosphate</keyword>
<comment type="caution">
    <text evidence="6">The sequence shown here is derived from an EMBL/GenBank/DDBJ whole genome shotgun (WGS) entry which is preliminary data.</text>
</comment>
<evidence type="ECO:0000256" key="2">
    <source>
        <dbReference type="HAMAP-Rule" id="MF_02087"/>
    </source>
</evidence>
<dbReference type="EMBL" id="RKLP01000006">
    <property type="protein sequence ID" value="RVW09000.1"/>
    <property type="molecule type" value="Genomic_DNA"/>
</dbReference>
<dbReference type="PIRSF" id="PIRSF004848">
    <property type="entry name" value="YBL036c_PLPDEIII"/>
    <property type="match status" value="1"/>
</dbReference>
<gene>
    <name evidence="6" type="ORF">EGT67_12605</name>
</gene>
<comment type="similarity">
    <text evidence="2 4">Belongs to the pyridoxal phosphate-binding protein YggS/PROSC family.</text>
</comment>
<dbReference type="SUPFAM" id="SSF51419">
    <property type="entry name" value="PLP-binding barrel"/>
    <property type="match status" value="1"/>
</dbReference>